<accession>A0ABQ2ZAE6</accession>
<protein>
    <submittedName>
        <fullName evidence="2">Uncharacterized protein</fullName>
    </submittedName>
</protein>
<keyword evidence="1" id="KW-0812">Transmembrane</keyword>
<feature type="transmembrane region" description="Helical" evidence="1">
    <location>
        <begin position="40"/>
        <end position="59"/>
    </location>
</feature>
<reference evidence="3" key="1">
    <citation type="journal article" date="2019" name="Int. J. Syst. Evol. Microbiol.">
        <title>The Global Catalogue of Microorganisms (GCM) 10K type strain sequencing project: providing services to taxonomists for standard genome sequencing and annotation.</title>
        <authorList>
            <consortium name="The Broad Institute Genomics Platform"/>
            <consortium name="The Broad Institute Genome Sequencing Center for Infectious Disease"/>
            <person name="Wu L."/>
            <person name="Ma J."/>
        </authorList>
    </citation>
    <scope>NUCLEOTIDE SEQUENCE [LARGE SCALE GENOMIC DNA]</scope>
    <source>
        <strain evidence="3">JCM 4957</strain>
    </source>
</reference>
<keyword evidence="1" id="KW-0472">Membrane</keyword>
<comment type="caution">
    <text evidence="2">The sequence shown here is derived from an EMBL/GenBank/DDBJ whole genome shotgun (WGS) entry which is preliminary data.</text>
</comment>
<proteinExistence type="predicted"/>
<dbReference type="RefSeq" id="WP_190196439.1">
    <property type="nucleotide sequence ID" value="NZ_BMWE01000002.1"/>
</dbReference>
<dbReference type="Proteomes" id="UP000653308">
    <property type="component" value="Unassembled WGS sequence"/>
</dbReference>
<organism evidence="2 3">
    <name type="scientific">Streptomyces djakartensis</name>
    <dbReference type="NCBI Taxonomy" id="68193"/>
    <lineage>
        <taxon>Bacteria</taxon>
        <taxon>Bacillati</taxon>
        <taxon>Actinomycetota</taxon>
        <taxon>Actinomycetes</taxon>
        <taxon>Kitasatosporales</taxon>
        <taxon>Streptomycetaceae</taxon>
        <taxon>Streptomyces</taxon>
    </lineage>
</organism>
<name>A0ABQ2ZAE6_9ACTN</name>
<sequence length="69" mass="6794">MEDVDGTRRRRGAGLTGSAVTALLAVAAGAGHAATAEIPWWAVLAVAVSTAGLAGRTGAGIGRRRGPRG</sequence>
<evidence type="ECO:0000313" key="2">
    <source>
        <dbReference type="EMBL" id="GGY07554.1"/>
    </source>
</evidence>
<feature type="transmembrane region" description="Helical" evidence="1">
    <location>
        <begin position="12"/>
        <end position="34"/>
    </location>
</feature>
<evidence type="ECO:0000313" key="3">
    <source>
        <dbReference type="Proteomes" id="UP000653308"/>
    </source>
</evidence>
<keyword evidence="1" id="KW-1133">Transmembrane helix</keyword>
<keyword evidence="3" id="KW-1185">Reference proteome</keyword>
<evidence type="ECO:0000256" key="1">
    <source>
        <dbReference type="SAM" id="Phobius"/>
    </source>
</evidence>
<dbReference type="EMBL" id="BMWE01000002">
    <property type="protein sequence ID" value="GGY07554.1"/>
    <property type="molecule type" value="Genomic_DNA"/>
</dbReference>
<gene>
    <name evidence="2" type="ORF">GCM10010384_10030</name>
</gene>